<sequence length="87" mass="9433">MAMANSSLVNTPLLWISAKSQMLARTGCGSLEVVKKEATSAGFKVPEEDLSKPSKMASNCWRFSGEMIQSEEADVNEDGIRDPPVLD</sequence>
<organism evidence="1 2">
    <name type="scientific">Wickerhamomyces pijperi</name>
    <name type="common">Yeast</name>
    <name type="synonym">Pichia pijperi</name>
    <dbReference type="NCBI Taxonomy" id="599730"/>
    <lineage>
        <taxon>Eukaryota</taxon>
        <taxon>Fungi</taxon>
        <taxon>Dikarya</taxon>
        <taxon>Ascomycota</taxon>
        <taxon>Saccharomycotina</taxon>
        <taxon>Saccharomycetes</taxon>
        <taxon>Phaffomycetales</taxon>
        <taxon>Wickerhamomycetaceae</taxon>
        <taxon>Wickerhamomyces</taxon>
    </lineage>
</organism>
<dbReference type="AlphaFoldDB" id="A0A9P8Q6G2"/>
<comment type="caution">
    <text evidence="1">The sequence shown here is derived from an EMBL/GenBank/DDBJ whole genome shotgun (WGS) entry which is preliminary data.</text>
</comment>
<dbReference type="Proteomes" id="UP000774326">
    <property type="component" value="Unassembled WGS sequence"/>
</dbReference>
<dbReference type="EMBL" id="JAEUBG010002296">
    <property type="protein sequence ID" value="KAH3684862.1"/>
    <property type="molecule type" value="Genomic_DNA"/>
</dbReference>
<evidence type="ECO:0000313" key="1">
    <source>
        <dbReference type="EMBL" id="KAH3684862.1"/>
    </source>
</evidence>
<gene>
    <name evidence="1" type="ORF">WICPIJ_004165</name>
</gene>
<accession>A0A9P8Q6G2</accession>
<proteinExistence type="predicted"/>
<evidence type="ECO:0000313" key="2">
    <source>
        <dbReference type="Proteomes" id="UP000774326"/>
    </source>
</evidence>
<name>A0A9P8Q6G2_WICPI</name>
<reference evidence="1" key="1">
    <citation type="journal article" date="2021" name="Open Biol.">
        <title>Shared evolutionary footprints suggest mitochondrial oxidative damage underlies multiple complex I losses in fungi.</title>
        <authorList>
            <person name="Schikora-Tamarit M.A."/>
            <person name="Marcet-Houben M."/>
            <person name="Nosek J."/>
            <person name="Gabaldon T."/>
        </authorList>
    </citation>
    <scope>NUCLEOTIDE SEQUENCE</scope>
    <source>
        <strain evidence="1">CBS2887</strain>
    </source>
</reference>
<protein>
    <submittedName>
        <fullName evidence="1">Uncharacterized protein</fullName>
    </submittedName>
</protein>
<reference evidence="1" key="2">
    <citation type="submission" date="2021-01" db="EMBL/GenBank/DDBJ databases">
        <authorList>
            <person name="Schikora-Tamarit M.A."/>
        </authorList>
    </citation>
    <scope>NUCLEOTIDE SEQUENCE</scope>
    <source>
        <strain evidence="1">CBS2887</strain>
    </source>
</reference>
<keyword evidence="2" id="KW-1185">Reference proteome</keyword>